<dbReference type="OrthoDB" id="416222at2759"/>
<dbReference type="AlphaFoldDB" id="A0A5N5X054"/>
<evidence type="ECO:0000313" key="2">
    <source>
        <dbReference type="Proteomes" id="UP000326565"/>
    </source>
</evidence>
<proteinExistence type="predicted"/>
<keyword evidence="2" id="KW-1185">Reference proteome</keyword>
<organism evidence="1 2">
    <name type="scientific">Aspergillus leporis</name>
    <dbReference type="NCBI Taxonomy" id="41062"/>
    <lineage>
        <taxon>Eukaryota</taxon>
        <taxon>Fungi</taxon>
        <taxon>Dikarya</taxon>
        <taxon>Ascomycota</taxon>
        <taxon>Pezizomycotina</taxon>
        <taxon>Eurotiomycetes</taxon>
        <taxon>Eurotiomycetidae</taxon>
        <taxon>Eurotiales</taxon>
        <taxon>Aspergillaceae</taxon>
        <taxon>Aspergillus</taxon>
        <taxon>Aspergillus subgen. Circumdati</taxon>
    </lineage>
</organism>
<sequence>MPLFEFGFGLSYTIFDLDQQLTVKSIHSITSPLPSSIADIMSGGNPDLYNGLLNSDCKEYWYLPCATVLQLYVFLQVTSVPERTLVKVFLGFEKAYLSANDVAPPHFALARGDLSFWKTTVHD</sequence>
<dbReference type="Proteomes" id="UP000326565">
    <property type="component" value="Unassembled WGS sequence"/>
</dbReference>
<evidence type="ECO:0000313" key="1">
    <source>
        <dbReference type="EMBL" id="KAB8073335.1"/>
    </source>
</evidence>
<gene>
    <name evidence="1" type="ORF">BDV29DRAFT_157727</name>
</gene>
<reference evidence="1 2" key="1">
    <citation type="submission" date="2019-04" db="EMBL/GenBank/DDBJ databases">
        <title>Friends and foes A comparative genomics study of 23 Aspergillus species from section Flavi.</title>
        <authorList>
            <consortium name="DOE Joint Genome Institute"/>
            <person name="Kjaerbolling I."/>
            <person name="Vesth T."/>
            <person name="Frisvad J.C."/>
            <person name="Nybo J.L."/>
            <person name="Theobald S."/>
            <person name="Kildgaard S."/>
            <person name="Isbrandt T."/>
            <person name="Kuo A."/>
            <person name="Sato A."/>
            <person name="Lyhne E.K."/>
            <person name="Kogle M.E."/>
            <person name="Wiebenga A."/>
            <person name="Kun R.S."/>
            <person name="Lubbers R.J."/>
            <person name="Makela M.R."/>
            <person name="Barry K."/>
            <person name="Chovatia M."/>
            <person name="Clum A."/>
            <person name="Daum C."/>
            <person name="Haridas S."/>
            <person name="He G."/>
            <person name="LaButti K."/>
            <person name="Lipzen A."/>
            <person name="Mondo S."/>
            <person name="Riley R."/>
            <person name="Salamov A."/>
            <person name="Simmons B.A."/>
            <person name="Magnuson J.K."/>
            <person name="Henrissat B."/>
            <person name="Mortensen U.H."/>
            <person name="Larsen T.O."/>
            <person name="Devries R.P."/>
            <person name="Grigoriev I.V."/>
            <person name="Machida M."/>
            <person name="Baker S.E."/>
            <person name="Andersen M.R."/>
        </authorList>
    </citation>
    <scope>NUCLEOTIDE SEQUENCE [LARGE SCALE GENOMIC DNA]</scope>
    <source>
        <strain evidence="1 2">CBS 151.66</strain>
    </source>
</reference>
<accession>A0A5N5X054</accession>
<evidence type="ECO:0008006" key="3">
    <source>
        <dbReference type="Google" id="ProtNLM"/>
    </source>
</evidence>
<dbReference type="EMBL" id="ML732229">
    <property type="protein sequence ID" value="KAB8073335.1"/>
    <property type="molecule type" value="Genomic_DNA"/>
</dbReference>
<protein>
    <recommendedName>
        <fullName evidence="3">Glycoside hydrolase family 3 C-terminal domain-containing protein</fullName>
    </recommendedName>
</protein>
<name>A0A5N5X054_9EURO</name>